<dbReference type="Proteomes" id="UP000597341">
    <property type="component" value="Unassembled WGS sequence"/>
</dbReference>
<keyword evidence="2" id="KW-0812">Transmembrane</keyword>
<dbReference type="Gene3D" id="2.60.120.260">
    <property type="entry name" value="Galactose-binding domain-like"/>
    <property type="match status" value="1"/>
</dbReference>
<accession>A0ABQ3HKR8</accession>
<evidence type="ECO:0000256" key="1">
    <source>
        <dbReference type="SAM" id="MobiDB-lite"/>
    </source>
</evidence>
<feature type="transmembrane region" description="Helical" evidence="2">
    <location>
        <begin position="122"/>
        <end position="142"/>
    </location>
</feature>
<keyword evidence="2" id="KW-1133">Transmembrane helix</keyword>
<proteinExistence type="predicted"/>
<evidence type="ECO:0000313" key="5">
    <source>
        <dbReference type="Proteomes" id="UP000597341"/>
    </source>
</evidence>
<dbReference type="Pfam" id="PF25302">
    <property type="entry name" value="NADase_transloc"/>
    <property type="match status" value="1"/>
</dbReference>
<gene>
    <name evidence="4" type="ORF">GCM10011376_18540</name>
</gene>
<keyword evidence="2" id="KW-0472">Membrane</keyword>
<dbReference type="NCBIfam" id="NF047619">
    <property type="entry name" value="NADase_discoid"/>
    <property type="match status" value="1"/>
</dbReference>
<dbReference type="InterPro" id="IPR008979">
    <property type="entry name" value="Galactose-bd-like_sf"/>
</dbReference>
<organism evidence="4 5">
    <name type="scientific">Nocardioides flavus</name>
    <name type="common">ex Wang et al. 2016</name>
    <dbReference type="NCBI Taxonomy" id="2058780"/>
    <lineage>
        <taxon>Bacteria</taxon>
        <taxon>Bacillati</taxon>
        <taxon>Actinomycetota</taxon>
        <taxon>Actinomycetes</taxon>
        <taxon>Propionibacteriales</taxon>
        <taxon>Nocardioidaceae</taxon>
        <taxon>Nocardioides</taxon>
    </lineage>
</organism>
<feature type="region of interest" description="Disordered" evidence="1">
    <location>
        <begin position="151"/>
        <end position="209"/>
    </location>
</feature>
<protein>
    <recommendedName>
        <fullName evidence="3">NAD glycohydrolase translocation F5/8 type C domain-containing protein</fullName>
    </recommendedName>
</protein>
<comment type="caution">
    <text evidence="4">The sequence shown here is derived from an EMBL/GenBank/DDBJ whole genome shotgun (WGS) entry which is preliminary data.</text>
</comment>
<evidence type="ECO:0000259" key="3">
    <source>
        <dbReference type="Pfam" id="PF25302"/>
    </source>
</evidence>
<dbReference type="SUPFAM" id="SSF49785">
    <property type="entry name" value="Galactose-binding domain-like"/>
    <property type="match status" value="1"/>
</dbReference>
<dbReference type="InterPro" id="IPR057561">
    <property type="entry name" value="NADase_transloc"/>
</dbReference>
<keyword evidence="5" id="KW-1185">Reference proteome</keyword>
<feature type="region of interest" description="Disordered" evidence="1">
    <location>
        <begin position="70"/>
        <end position="102"/>
    </location>
</feature>
<feature type="domain" description="NAD glycohydrolase translocation F5/8 type C" evidence="3">
    <location>
        <begin position="214"/>
        <end position="338"/>
    </location>
</feature>
<reference evidence="5" key="1">
    <citation type="journal article" date="2019" name="Int. J. Syst. Evol. Microbiol.">
        <title>The Global Catalogue of Microorganisms (GCM) 10K type strain sequencing project: providing services to taxonomists for standard genome sequencing and annotation.</title>
        <authorList>
            <consortium name="The Broad Institute Genomics Platform"/>
            <consortium name="The Broad Institute Genome Sequencing Center for Infectious Disease"/>
            <person name="Wu L."/>
            <person name="Ma J."/>
        </authorList>
    </citation>
    <scope>NUCLEOTIDE SEQUENCE [LARGE SCALE GENOMIC DNA]</scope>
    <source>
        <strain evidence="5">CGMCC 1.12791</strain>
    </source>
</reference>
<evidence type="ECO:0000313" key="4">
    <source>
        <dbReference type="EMBL" id="GHE17244.1"/>
    </source>
</evidence>
<name>A0ABQ3HKR8_9ACTN</name>
<evidence type="ECO:0000256" key="2">
    <source>
        <dbReference type="SAM" id="Phobius"/>
    </source>
</evidence>
<sequence length="345" mass="35711">MGTSAYRGRVDSCVSCGAELGVGRFCLNCGHPIGSPAPAPAPTPDPPLPPTALVEPVEPVAPVALPVQAADPTPVAPTSPPDALRTPAPDVPAQRTDWDPREDLLPYEEVDDLDSEVPVRGWAWLGWVAGAALLLGLAFVLLRVLASDDVATEPTGEQTSSVTPPDASAEDESAPAARSEGPRGVGPRTDFARGAGFSVPATAPPTTDLDGTLVAYEASQMGDGNPATTWRTAGDATGQTVTVTLPEPAVVTRVGLVNGYAKQVAGVDWYPNNRRILSVTWGFDDGTTVEQTFAERPGLQRLKVTPVQTGTVTLTITSVTPPGTGPLGRDYTAISEVAVIGRRAG</sequence>
<dbReference type="EMBL" id="BNAD01000004">
    <property type="protein sequence ID" value="GHE17244.1"/>
    <property type="molecule type" value="Genomic_DNA"/>
</dbReference>